<feature type="domain" description="Lsr2 DNA-binding" evidence="4">
    <location>
        <begin position="76"/>
        <end position="112"/>
    </location>
</feature>
<evidence type="ECO:0000313" key="5">
    <source>
        <dbReference type="EMBL" id="MBP2181885.1"/>
    </source>
</evidence>
<comment type="caution">
    <text evidence="5">The sequence shown here is derived from an EMBL/GenBank/DDBJ whole genome shotgun (WGS) entry which is preliminary data.</text>
</comment>
<dbReference type="RefSeq" id="WP_209665249.1">
    <property type="nucleotide sequence ID" value="NZ_JAGGMS010000001.1"/>
</dbReference>
<keyword evidence="1" id="KW-0238">DNA-binding</keyword>
<feature type="domain" description="Lsr2 dimerization" evidence="3">
    <location>
        <begin position="1"/>
        <end position="58"/>
    </location>
</feature>
<dbReference type="EMBL" id="JAGGMS010000001">
    <property type="protein sequence ID" value="MBP2181885.1"/>
    <property type="molecule type" value="Genomic_DNA"/>
</dbReference>
<evidence type="ECO:0000259" key="3">
    <source>
        <dbReference type="Pfam" id="PF11774"/>
    </source>
</evidence>
<reference evidence="5 6" key="1">
    <citation type="submission" date="2021-03" db="EMBL/GenBank/DDBJ databases">
        <title>Sequencing the genomes of 1000 actinobacteria strains.</title>
        <authorList>
            <person name="Klenk H.-P."/>
        </authorList>
    </citation>
    <scope>NUCLEOTIDE SEQUENCE [LARGE SCALE GENOMIC DNA]</scope>
    <source>
        <strain evidence="5 6">DSM 45510</strain>
    </source>
</reference>
<evidence type="ECO:0000256" key="2">
    <source>
        <dbReference type="SAM" id="MobiDB-lite"/>
    </source>
</evidence>
<dbReference type="InterPro" id="IPR036625">
    <property type="entry name" value="E3-bd_dom_sf"/>
</dbReference>
<organism evidence="5 6">
    <name type="scientific">Amycolatopsis magusensis</name>
    <dbReference type="NCBI Taxonomy" id="882444"/>
    <lineage>
        <taxon>Bacteria</taxon>
        <taxon>Bacillati</taxon>
        <taxon>Actinomycetota</taxon>
        <taxon>Actinomycetes</taxon>
        <taxon>Pseudonocardiales</taxon>
        <taxon>Pseudonocardiaceae</taxon>
        <taxon>Amycolatopsis</taxon>
    </lineage>
</organism>
<dbReference type="Proteomes" id="UP000741013">
    <property type="component" value="Unassembled WGS sequence"/>
</dbReference>
<dbReference type="InterPro" id="IPR055370">
    <property type="entry name" value="Lsr2_DNA-bd"/>
</dbReference>
<sequence length="137" mass="14902">MAQKVLVEMIDDIDGEIATQTVPFGLDGVSYEIDLSDDNAANLRDELARFIAAGRRTGGRKVRLATGESASSSSGADRERARQVREWARENGYQVSERGRISAEITEAFEEAQRKPAAAAVKAAPRKRAPRKKAAAK</sequence>
<name>A0ABS4PR30_9PSEU</name>
<protein>
    <recommendedName>
        <fullName evidence="7">Lsr2 protein</fullName>
    </recommendedName>
</protein>
<dbReference type="Pfam" id="PF23359">
    <property type="entry name" value="Lsr2_DNA-bd"/>
    <property type="match status" value="1"/>
</dbReference>
<dbReference type="Gene3D" id="3.30.60.230">
    <property type="entry name" value="Lsr2, dimerization domain"/>
    <property type="match status" value="1"/>
</dbReference>
<evidence type="ECO:0000256" key="1">
    <source>
        <dbReference type="ARBA" id="ARBA00023125"/>
    </source>
</evidence>
<evidence type="ECO:0008006" key="7">
    <source>
        <dbReference type="Google" id="ProtNLM"/>
    </source>
</evidence>
<dbReference type="InterPro" id="IPR024412">
    <property type="entry name" value="Lsr2_dim_dom"/>
</dbReference>
<feature type="region of interest" description="Disordered" evidence="2">
    <location>
        <begin position="111"/>
        <end position="137"/>
    </location>
</feature>
<gene>
    <name evidence="5" type="ORF">JOM49_003411</name>
</gene>
<accession>A0ABS4PR30</accession>
<evidence type="ECO:0000259" key="4">
    <source>
        <dbReference type="Pfam" id="PF23359"/>
    </source>
</evidence>
<evidence type="ECO:0000313" key="6">
    <source>
        <dbReference type="Proteomes" id="UP000741013"/>
    </source>
</evidence>
<dbReference type="InterPro" id="IPR042261">
    <property type="entry name" value="Lsr2-like_dimerization"/>
</dbReference>
<dbReference type="Gene3D" id="4.10.320.10">
    <property type="entry name" value="E3-binding domain"/>
    <property type="match status" value="1"/>
</dbReference>
<proteinExistence type="predicted"/>
<feature type="compositionally biased region" description="Basic residues" evidence="2">
    <location>
        <begin position="124"/>
        <end position="137"/>
    </location>
</feature>
<keyword evidence="6" id="KW-1185">Reference proteome</keyword>
<feature type="region of interest" description="Disordered" evidence="2">
    <location>
        <begin position="61"/>
        <end position="83"/>
    </location>
</feature>
<dbReference type="Pfam" id="PF11774">
    <property type="entry name" value="Lsr2"/>
    <property type="match status" value="1"/>
</dbReference>